<dbReference type="Pfam" id="PF13579">
    <property type="entry name" value="Glyco_trans_4_4"/>
    <property type="match status" value="1"/>
</dbReference>
<accession>A0A547PB96</accession>
<dbReference type="GO" id="GO:0016758">
    <property type="term" value="F:hexosyltransferase activity"/>
    <property type="evidence" value="ECO:0007669"/>
    <property type="project" value="TreeGrafter"/>
</dbReference>
<reference evidence="3 4" key="1">
    <citation type="submission" date="2019-06" db="EMBL/GenBank/DDBJ databases">
        <title>Erythrobacter insulae sp. nov., isolated from a tidal flat.</title>
        <authorList>
            <person name="Yoon J.-H."/>
        </authorList>
    </citation>
    <scope>NUCLEOTIDE SEQUENCE [LARGE SCALE GENOMIC DNA]</scope>
    <source>
        <strain evidence="3 4">JBTF-M21</strain>
    </source>
</reference>
<dbReference type="InterPro" id="IPR050194">
    <property type="entry name" value="Glycosyltransferase_grp1"/>
</dbReference>
<keyword evidence="4" id="KW-1185">Reference proteome</keyword>
<dbReference type="InterPro" id="IPR001296">
    <property type="entry name" value="Glyco_trans_1"/>
</dbReference>
<dbReference type="InterPro" id="IPR028098">
    <property type="entry name" value="Glyco_trans_4-like_N"/>
</dbReference>
<feature type="domain" description="Glycosyl transferase family 1" evidence="1">
    <location>
        <begin position="193"/>
        <end position="302"/>
    </location>
</feature>
<dbReference type="PANTHER" id="PTHR45947">
    <property type="entry name" value="SULFOQUINOVOSYL TRANSFERASE SQD2"/>
    <property type="match status" value="1"/>
</dbReference>
<evidence type="ECO:0000259" key="2">
    <source>
        <dbReference type="Pfam" id="PF13579"/>
    </source>
</evidence>
<name>A0A547PB96_9SPHN</name>
<evidence type="ECO:0000313" key="4">
    <source>
        <dbReference type="Proteomes" id="UP000316343"/>
    </source>
</evidence>
<dbReference type="AlphaFoldDB" id="A0A547PB96"/>
<comment type="caution">
    <text evidence="3">The sequence shown here is derived from an EMBL/GenBank/DDBJ whole genome shotgun (WGS) entry which is preliminary data.</text>
</comment>
<dbReference type="Gene3D" id="3.40.50.2000">
    <property type="entry name" value="Glycogen Phosphorylase B"/>
    <property type="match status" value="2"/>
</dbReference>
<dbReference type="SUPFAM" id="SSF53756">
    <property type="entry name" value="UDP-Glycosyltransferase/glycogen phosphorylase"/>
    <property type="match status" value="1"/>
</dbReference>
<keyword evidence="3" id="KW-0808">Transferase</keyword>
<sequence>MHDLLRVALLAAKMSPASGGIAAAVSSLAFGLDCFDDVEPRVLGTQDPEKSDAGASWGRLAQSYPIRGPSALQYSPLLPKALGESGPNVVDLQGLWTWSSKVNFDHFRRTGTPYIVTPHEMLAPWAWRNSYWKKLLFGLFVEHANLRSATALRATAEMEAVHFRKAGFRAPIAVVPNSVAIPELAPRPAATQLRRVIIVSRFHPSKGIAYLLKSWARLEKKYPGWELAIAGIDENGQEAQLNSLAADMRLERVSFVGEVYGEAKERFYGSGDLLVLPTHAENFGLVVAEALAQEVPVITTRNAPWEGLERNRCGWWIPID</sequence>
<dbReference type="EMBL" id="VHJK01000001">
    <property type="protein sequence ID" value="TRD11405.1"/>
    <property type="molecule type" value="Genomic_DNA"/>
</dbReference>
<feature type="domain" description="Glycosyltransferase subfamily 4-like N-terminal" evidence="2">
    <location>
        <begin position="19"/>
        <end position="177"/>
    </location>
</feature>
<gene>
    <name evidence="3" type="ORF">FGU71_05745</name>
</gene>
<dbReference type="OrthoDB" id="9790710at2"/>
<evidence type="ECO:0000259" key="1">
    <source>
        <dbReference type="Pfam" id="PF00534"/>
    </source>
</evidence>
<dbReference type="Proteomes" id="UP000316343">
    <property type="component" value="Unassembled WGS sequence"/>
</dbReference>
<dbReference type="PANTHER" id="PTHR45947:SF3">
    <property type="entry name" value="SULFOQUINOVOSYL TRANSFERASE SQD2"/>
    <property type="match status" value="1"/>
</dbReference>
<dbReference type="RefSeq" id="WP_142787670.1">
    <property type="nucleotide sequence ID" value="NZ_VHJK01000001.1"/>
</dbReference>
<organism evidence="3 4">
    <name type="scientific">Erythrobacter insulae</name>
    <dbReference type="NCBI Taxonomy" id="2584124"/>
    <lineage>
        <taxon>Bacteria</taxon>
        <taxon>Pseudomonadati</taxon>
        <taxon>Pseudomonadota</taxon>
        <taxon>Alphaproteobacteria</taxon>
        <taxon>Sphingomonadales</taxon>
        <taxon>Erythrobacteraceae</taxon>
        <taxon>Erythrobacter/Porphyrobacter group</taxon>
        <taxon>Erythrobacter</taxon>
    </lineage>
</organism>
<evidence type="ECO:0000313" key="3">
    <source>
        <dbReference type="EMBL" id="TRD11405.1"/>
    </source>
</evidence>
<protein>
    <submittedName>
        <fullName evidence="3">Glycosyltransferase</fullName>
    </submittedName>
</protein>
<dbReference type="Pfam" id="PF00534">
    <property type="entry name" value="Glycos_transf_1"/>
    <property type="match status" value="1"/>
</dbReference>
<proteinExistence type="predicted"/>